<feature type="compositionally biased region" description="Basic residues" evidence="7">
    <location>
        <begin position="866"/>
        <end position="878"/>
    </location>
</feature>
<protein>
    <recommendedName>
        <fullName evidence="9">Alpha/beta hydrolase fold-3 domain-containing protein</fullName>
    </recommendedName>
</protein>
<evidence type="ECO:0000256" key="1">
    <source>
        <dbReference type="ARBA" id="ARBA00004141"/>
    </source>
</evidence>
<dbReference type="Pfam" id="PF07859">
    <property type="entry name" value="Abhydrolase_3"/>
    <property type="match status" value="1"/>
</dbReference>
<dbReference type="Proteomes" id="UP001194746">
    <property type="component" value="Unassembled WGS sequence"/>
</dbReference>
<dbReference type="Gene3D" id="3.40.50.1820">
    <property type="entry name" value="alpha/beta hydrolase"/>
    <property type="match status" value="1"/>
</dbReference>
<comment type="caution">
    <text evidence="10">The sequence shown here is derived from an EMBL/GenBank/DDBJ whole genome shotgun (WGS) entry which is preliminary data.</text>
</comment>
<reference evidence="10" key="2">
    <citation type="submission" date="2020-02" db="EMBL/GenBank/DDBJ databases">
        <authorList>
            <person name="Gilchrist C.L.M."/>
            <person name="Chooi Y.-H."/>
        </authorList>
    </citation>
    <scope>NUCLEOTIDE SEQUENCE</scope>
    <source>
        <strain evidence="10">MST-FP2251</strain>
    </source>
</reference>
<keyword evidence="11" id="KW-1185">Reference proteome</keyword>
<name>A0AAD4CRW5_ASPNN</name>
<organism evidence="10 11">
    <name type="scientific">Aspergillus nanangensis</name>
    <dbReference type="NCBI Taxonomy" id="2582783"/>
    <lineage>
        <taxon>Eukaryota</taxon>
        <taxon>Fungi</taxon>
        <taxon>Dikarya</taxon>
        <taxon>Ascomycota</taxon>
        <taxon>Pezizomycotina</taxon>
        <taxon>Eurotiomycetes</taxon>
        <taxon>Eurotiomycetidae</taxon>
        <taxon>Eurotiales</taxon>
        <taxon>Aspergillaceae</taxon>
        <taxon>Aspergillus</taxon>
        <taxon>Aspergillus subgen. Circumdati</taxon>
    </lineage>
</organism>
<feature type="transmembrane region" description="Helical" evidence="8">
    <location>
        <begin position="470"/>
        <end position="489"/>
    </location>
</feature>
<dbReference type="Gene3D" id="1.20.1280.50">
    <property type="match status" value="1"/>
</dbReference>
<evidence type="ECO:0000256" key="7">
    <source>
        <dbReference type="SAM" id="MobiDB-lite"/>
    </source>
</evidence>
<keyword evidence="4 8" id="KW-0812">Transmembrane</keyword>
<feature type="transmembrane region" description="Helical" evidence="8">
    <location>
        <begin position="1502"/>
        <end position="1520"/>
    </location>
</feature>
<feature type="transmembrane region" description="Helical" evidence="8">
    <location>
        <begin position="43"/>
        <end position="65"/>
    </location>
</feature>
<feature type="transmembrane region" description="Helical" evidence="8">
    <location>
        <begin position="1654"/>
        <end position="1675"/>
    </location>
</feature>
<feature type="transmembrane region" description="Helical" evidence="8">
    <location>
        <begin position="146"/>
        <end position="170"/>
    </location>
</feature>
<dbReference type="SUPFAM" id="SSF81383">
    <property type="entry name" value="F-box domain"/>
    <property type="match status" value="1"/>
</dbReference>
<dbReference type="EMBL" id="VCAU01000017">
    <property type="protein sequence ID" value="KAF9891589.1"/>
    <property type="molecule type" value="Genomic_DNA"/>
</dbReference>
<dbReference type="Pfam" id="PF01384">
    <property type="entry name" value="PHO4"/>
    <property type="match status" value="1"/>
</dbReference>
<keyword evidence="6 8" id="KW-0472">Membrane</keyword>
<dbReference type="PANTHER" id="PTHR11101">
    <property type="entry name" value="PHOSPHATE TRANSPORTER"/>
    <property type="match status" value="1"/>
</dbReference>
<feature type="transmembrane region" description="Helical" evidence="8">
    <location>
        <begin position="117"/>
        <end position="140"/>
    </location>
</feature>
<sequence length="1858" mass="205261">MAVMDQYTYVFAIGTIFAMLDAFNNGANDVANSWATSVSSRSISYPMAMVCGTVFELLGAITVGARTADTIKNNIIPPEAFKEDAGVQMLAFACALAAASSWVMWCTRHSTHVSSTYSLISAVAGVGVAVAGASEVQWGWNKGKGLGAIFAGLGMAPVIAAGFGGIIFMLIKLTVHMRKNPLPWAVYTSPVFFLIAGTICTLSIVYKGSPNLHLDKKPSWWVAAVTVGTGAGLALVAAIFFVPWIHARIIKRDPSVRWYMVIMGPLLFQRPAPANSEASVVPDYAVIQKEHDLDAESTDGADAENNDKQQVSIETNQLSYKEIMEQGEQRFHARLRKGRGPLGWAMRLLHDNPVGAGEIYELHNLAIIAKRIPAMIVVGALYGLNYDIHAAQSGVEGTPEGARMARVYARAKKYPNEVEHSYSFVQIITACTASFAHGANDIGNAVGPWAVLYSAWTTGKASESKAPVPVWQLAVMALTLSLGLVTYGYNIMKVMGNKITYHSPSRGCSMEMGAAITVLIFSQFSLPVSTSMCITGATIGVGLCNGDYRAVNWQRRAPGQSVRATVFRPPRHEGSRPRPLHLDIHGGGFIGGLPEGDAWFCEKVMAATGAVVVSAAYRYAPRHTFPSAHEDVQDVAAYLIEHADAWGIDPRLITVSGFSAGSNLALGVAQGLADSPYAVKGATLADAVVDLRIPPWEKPKPAGFPAWDPLAWLMPLFDAYAGPNRARDLENPLLSPIVADIRTLPRNMLFIITGNDILLEEQTAFAKRLKQDAAELNAVDMVSEVGSDISNTSYHVESPVFEGQMHGWLALPSGVVDGNTRTAAVDQAIRFLQDVHANCSLGSGLDIGSRSPQALDKRRLRVARRAKRYKRSLSGHHRTSGEGESASERKLGNNETSDEENSEDDDDEDEPSSDYSDYEGLRDYEESLSYDPDLVSDSSLNWLDAVVCLGFNPNQVGGAQAFITGKADYEDCNLIHFADINDGQSDGDYYCYYVPDAIDPVVFPIHGSCLEVFTRAITGSTDINLLDKEALYNTMAELSSYSALNLPYGDIHGPDQDWQCIPGEEYSVTNPMSIDGVKEFLKENLPRNKDHCPNKSPVDTTQRIAGDPFRYIPYDVAYLILSYLSGHSLQALIKASAVFKNVSRGEGFWKQVLVRHMPWFWELQDMVRDSAIADINYKETYLWLEKETTVPFGMRGLLLGIANRRRIWNTCEHLADRYFQAIDLDLTDADLDVTQKISDNMLTGVTGETCEDGRFCRMGILQALHLPELVPMEALVWAKEPQELSKLQRISAYIQGDSPSDDMHRTGNERTVIVAGLRVEFIRRYWEPRRYIGDDSDWTEDMMRHFDINGPAGEYITSIETGYGVDDTGNACQLKRQWPMDPGNSSPLFITQEAICAYPISTVYNDCPRYLYYALLFISCVTRWRGWLADVFLGTAAVYAGTAAFQAFILLAGRHHHTRVAEPVSIPPLADQSPLISSFPSLVTNADEVTVDPGALDLDGDAVLAVVVTGYLVFLPLQCWSCSLQHKRAKYIIVLSWNLLMLSGTVCALIYSSVSNRTPIQYMFCHPEFAPYDEINNDGWQQSLWKSSWNTTVWSLFANISNLNQLESVCFYPCFNTTQILRQPTSLKASVASGDLSQTAQQDVWNKLQYSQGYIYALIVLSVALNVVLLVYRFLPYSSRIPSLHPSRIWKQRKSIYTGLKKDLIQSLHEVKQAICDSQPFGIRHLYRGYKVFSPHCARLWVYPCADIVVLTAYAFSLFVSPLTVIAFVIWVEWFIGNDGPQEEHPQQVGQWSPLVGLGLVLISAGILRLKYRLASAEELDHEISHARSRLLDLESLKQARLDRRPQMSAVSESNETS</sequence>
<reference evidence="10" key="1">
    <citation type="journal article" date="2019" name="Beilstein J. Org. Chem.">
        <title>Nanangenines: drimane sesquiterpenoids as the dominant metabolite cohort of a novel Australian fungus, Aspergillus nanangensis.</title>
        <authorList>
            <person name="Lacey H.J."/>
            <person name="Gilchrist C.L.M."/>
            <person name="Crombie A."/>
            <person name="Kalaitzis J.A."/>
            <person name="Vuong D."/>
            <person name="Rutledge P.J."/>
            <person name="Turner P."/>
            <person name="Pitt J.I."/>
            <person name="Lacey E."/>
            <person name="Chooi Y.H."/>
            <person name="Piggott A.M."/>
        </authorList>
    </citation>
    <scope>NUCLEOTIDE SEQUENCE</scope>
    <source>
        <strain evidence="10">MST-FP2251</strain>
    </source>
</reference>
<keyword evidence="5 8" id="KW-1133">Transmembrane helix</keyword>
<dbReference type="InterPro" id="IPR036047">
    <property type="entry name" value="F-box-like_dom_sf"/>
</dbReference>
<dbReference type="GO" id="GO:0035435">
    <property type="term" value="P:phosphate ion transmembrane transport"/>
    <property type="evidence" value="ECO:0007669"/>
    <property type="project" value="TreeGrafter"/>
</dbReference>
<feature type="transmembrane region" description="Helical" evidence="8">
    <location>
        <begin position="1792"/>
        <end position="1810"/>
    </location>
</feature>
<evidence type="ECO:0000256" key="8">
    <source>
        <dbReference type="SAM" id="Phobius"/>
    </source>
</evidence>
<keyword evidence="3" id="KW-0592">Phosphate transport</keyword>
<accession>A0AAD4CRW5</accession>
<dbReference type="PANTHER" id="PTHR11101:SF57">
    <property type="entry name" value="PHOSPHATE TRANSPORTER"/>
    <property type="match status" value="1"/>
</dbReference>
<feature type="transmembrane region" description="Helical" evidence="8">
    <location>
        <begin position="182"/>
        <end position="206"/>
    </location>
</feature>
<dbReference type="GO" id="GO:0016020">
    <property type="term" value="C:membrane"/>
    <property type="evidence" value="ECO:0007669"/>
    <property type="project" value="UniProtKB-SubCell"/>
</dbReference>
<dbReference type="SUPFAM" id="SSF53474">
    <property type="entry name" value="alpha/beta-Hydrolases"/>
    <property type="match status" value="1"/>
</dbReference>
<evidence type="ECO:0000256" key="6">
    <source>
        <dbReference type="ARBA" id="ARBA00023136"/>
    </source>
</evidence>
<feature type="transmembrane region" description="Helical" evidence="8">
    <location>
        <begin position="6"/>
        <end position="23"/>
    </location>
</feature>
<evidence type="ECO:0000256" key="2">
    <source>
        <dbReference type="ARBA" id="ARBA00022448"/>
    </source>
</evidence>
<evidence type="ECO:0000256" key="4">
    <source>
        <dbReference type="ARBA" id="ARBA00022692"/>
    </source>
</evidence>
<proteinExistence type="predicted"/>
<feature type="region of interest" description="Disordered" evidence="7">
    <location>
        <begin position="866"/>
        <end position="919"/>
    </location>
</feature>
<dbReference type="GO" id="GO:0005315">
    <property type="term" value="F:phosphate transmembrane transporter activity"/>
    <property type="evidence" value="ECO:0007669"/>
    <property type="project" value="InterPro"/>
</dbReference>
<evidence type="ECO:0000259" key="9">
    <source>
        <dbReference type="Pfam" id="PF07859"/>
    </source>
</evidence>
<gene>
    <name evidence="10" type="ORF">FE257_003600</name>
</gene>
<evidence type="ECO:0000313" key="11">
    <source>
        <dbReference type="Proteomes" id="UP001194746"/>
    </source>
</evidence>
<feature type="transmembrane region" description="Helical" evidence="8">
    <location>
        <begin position="218"/>
        <end position="242"/>
    </location>
</feature>
<comment type="subcellular location">
    <subcellularLocation>
        <location evidence="1">Membrane</location>
        <topology evidence="1">Multi-pass membrane protein</topology>
    </subcellularLocation>
</comment>
<feature type="domain" description="Alpha/beta hydrolase fold-3" evidence="9">
    <location>
        <begin position="583"/>
        <end position="776"/>
    </location>
</feature>
<feature type="transmembrane region" description="Helical" evidence="8">
    <location>
        <begin position="1532"/>
        <end position="1554"/>
    </location>
</feature>
<dbReference type="InterPro" id="IPR029058">
    <property type="entry name" value="AB_hydrolase_fold"/>
</dbReference>
<dbReference type="GO" id="GO:0016787">
    <property type="term" value="F:hydrolase activity"/>
    <property type="evidence" value="ECO:0007669"/>
    <property type="project" value="InterPro"/>
</dbReference>
<dbReference type="InterPro" id="IPR001204">
    <property type="entry name" value="Phos_transporter"/>
</dbReference>
<dbReference type="InterPro" id="IPR013094">
    <property type="entry name" value="AB_hydrolase_3"/>
</dbReference>
<evidence type="ECO:0000313" key="10">
    <source>
        <dbReference type="EMBL" id="KAF9891589.1"/>
    </source>
</evidence>
<feature type="compositionally biased region" description="Acidic residues" evidence="7">
    <location>
        <begin position="896"/>
        <end position="912"/>
    </location>
</feature>
<evidence type="ECO:0000256" key="5">
    <source>
        <dbReference type="ARBA" id="ARBA00022989"/>
    </source>
</evidence>
<feature type="transmembrane region" description="Helical" evidence="8">
    <location>
        <begin position="1748"/>
        <end position="1772"/>
    </location>
</feature>
<keyword evidence="2" id="KW-0813">Transport</keyword>
<evidence type="ECO:0000256" key="3">
    <source>
        <dbReference type="ARBA" id="ARBA00022592"/>
    </source>
</evidence>